<accession>A0ABX3NUL5</accession>
<keyword evidence="2" id="KW-1185">Reference proteome</keyword>
<comment type="caution">
    <text evidence="1">The sequence shown here is derived from an EMBL/GenBank/DDBJ whole genome shotgun (WGS) entry which is preliminary data.</text>
</comment>
<proteinExistence type="predicted"/>
<reference evidence="1 2" key="1">
    <citation type="submission" date="2016-04" db="EMBL/GenBank/DDBJ databases">
        <authorList>
            <person name="Chen L."/>
            <person name="Zhuang W."/>
            <person name="Wang G."/>
        </authorList>
    </citation>
    <scope>NUCLEOTIDE SEQUENCE [LARGE SCALE GENOMIC DNA]</scope>
    <source>
        <strain evidence="2">GR20</strain>
    </source>
</reference>
<gene>
    <name evidence="1" type="ORF">A4D02_34710</name>
</gene>
<evidence type="ECO:0000313" key="2">
    <source>
        <dbReference type="Proteomes" id="UP000192277"/>
    </source>
</evidence>
<evidence type="ECO:0008006" key="3">
    <source>
        <dbReference type="Google" id="ProtNLM"/>
    </source>
</evidence>
<evidence type="ECO:0000313" key="1">
    <source>
        <dbReference type="EMBL" id="OQP45104.1"/>
    </source>
</evidence>
<protein>
    <recommendedName>
        <fullName evidence="3">Cthe-2314-like HEPN domain-containing protein</fullName>
    </recommendedName>
</protein>
<dbReference type="RefSeq" id="WP_014222139.1">
    <property type="nucleotide sequence ID" value="NZ_LWBO01000022.1"/>
</dbReference>
<dbReference type="EMBL" id="LWBO01000022">
    <property type="protein sequence ID" value="OQP45104.1"/>
    <property type="molecule type" value="Genomic_DNA"/>
</dbReference>
<organism evidence="1 2">
    <name type="scientific">Niastella koreensis</name>
    <dbReference type="NCBI Taxonomy" id="354356"/>
    <lineage>
        <taxon>Bacteria</taxon>
        <taxon>Pseudomonadati</taxon>
        <taxon>Bacteroidota</taxon>
        <taxon>Chitinophagia</taxon>
        <taxon>Chitinophagales</taxon>
        <taxon>Chitinophagaceae</taxon>
        <taxon>Niastella</taxon>
    </lineage>
</organism>
<dbReference type="Proteomes" id="UP000192277">
    <property type="component" value="Unassembled WGS sequence"/>
</dbReference>
<sequence length="206" mass="24527">MMSSDKKNELDKFDDAIMSANLELFSSYYPLFYLLETTLKKRLYKKLKINLGEDWFTKQLAKPDPLFEEEKSSILRRKPKNFLLKDNGLLVESGLGFWVEFFNRRLYKETKGIPISIFKNRPREIKRKDIYQKLDNAKEFRNHLFHSRLPIIVKKEDISKLEQFDIQGKNLETILKWFGDLPESIATTQYIQIKINVIRKLLEKSA</sequence>
<name>A0ABX3NUL5_9BACT</name>